<dbReference type="STRING" id="1921803.NIES593_10385"/>
<dbReference type="EMBL" id="MRCB01000010">
    <property type="protein sequence ID" value="OKH23241.1"/>
    <property type="molecule type" value="Genomic_DNA"/>
</dbReference>
<comment type="caution">
    <text evidence="2">The sequence shown here is derived from an EMBL/GenBank/DDBJ whole genome shotgun (WGS) entry which is preliminary data.</text>
</comment>
<dbReference type="PANTHER" id="PTHR48050:SF13">
    <property type="entry name" value="STEROL 3-BETA-GLUCOSYLTRANSFERASE UGT80A2"/>
    <property type="match status" value="1"/>
</dbReference>
<dbReference type="GO" id="GO:0016758">
    <property type="term" value="F:hexosyltransferase activity"/>
    <property type="evidence" value="ECO:0007669"/>
    <property type="project" value="InterPro"/>
</dbReference>
<feature type="domain" description="Glycosyl transferase family 28 C-terminal" evidence="1">
    <location>
        <begin position="204"/>
        <end position="336"/>
    </location>
</feature>
<evidence type="ECO:0000313" key="2">
    <source>
        <dbReference type="EMBL" id="OKH23241.1"/>
    </source>
</evidence>
<sequence>MFAAEGFKTASIEIAEPTAIYQRLRQGGMMYTTEDLIAYFTQDDLLIKRFQPCLIVSEFRFTALQLAKKYGIPSVGMTDATCHPNFVSDRTVPDPFAKTLAAPLWLLDFISQRTRLGEVINRQTIQKISISLREASIAYGLEPLPTFFDYASQGDICLLCDLPDLVPIEPLRPGDLYTGALLWERPEPLPHELFRLDPNKKTIYVSLGTQESLPTDFLKSYVEKLLERDLQAIVSRGKRSFEMPVESKNLFVFDFVNDSKLLPNINLMVYPGGAMTTYQALSCGVPLIALPAHANQHFYAEAIARNKLGYFFRPSRLNIDKLVRITLSLLEDSEIHASIKAFQKKLVSFDARETILSRTEALLNGAFPT</sequence>
<keyword evidence="3" id="KW-1185">Reference proteome</keyword>
<organism evidence="2 3">
    <name type="scientific">Hydrococcus rivularis NIES-593</name>
    <dbReference type="NCBI Taxonomy" id="1921803"/>
    <lineage>
        <taxon>Bacteria</taxon>
        <taxon>Bacillati</taxon>
        <taxon>Cyanobacteriota</taxon>
        <taxon>Cyanophyceae</taxon>
        <taxon>Pleurocapsales</taxon>
        <taxon>Hydrococcaceae</taxon>
        <taxon>Hydrococcus</taxon>
    </lineage>
</organism>
<dbReference type="InterPro" id="IPR007235">
    <property type="entry name" value="Glyco_trans_28_C"/>
</dbReference>
<proteinExistence type="predicted"/>
<dbReference type="SUPFAM" id="SSF53756">
    <property type="entry name" value="UDP-Glycosyltransferase/glycogen phosphorylase"/>
    <property type="match status" value="1"/>
</dbReference>
<dbReference type="Proteomes" id="UP000186868">
    <property type="component" value="Unassembled WGS sequence"/>
</dbReference>
<accession>A0A1U7HI61</accession>
<dbReference type="Gene3D" id="3.40.50.2000">
    <property type="entry name" value="Glycogen Phosphorylase B"/>
    <property type="match status" value="2"/>
</dbReference>
<reference evidence="2 3" key="1">
    <citation type="submission" date="2016-11" db="EMBL/GenBank/DDBJ databases">
        <title>Draft Genome Sequences of Nine Cyanobacterial Strains from Diverse Habitats.</title>
        <authorList>
            <person name="Zhu T."/>
            <person name="Hou S."/>
            <person name="Lu X."/>
            <person name="Hess W.R."/>
        </authorList>
    </citation>
    <scope>NUCLEOTIDE SEQUENCE [LARGE SCALE GENOMIC DNA]</scope>
    <source>
        <strain evidence="2 3">NIES-593</strain>
    </source>
</reference>
<name>A0A1U7HI61_9CYAN</name>
<dbReference type="PANTHER" id="PTHR48050">
    <property type="entry name" value="STEROL 3-BETA-GLUCOSYLTRANSFERASE"/>
    <property type="match status" value="1"/>
</dbReference>
<evidence type="ECO:0000313" key="3">
    <source>
        <dbReference type="Proteomes" id="UP000186868"/>
    </source>
</evidence>
<gene>
    <name evidence="2" type="ORF">NIES593_10385</name>
</gene>
<protein>
    <recommendedName>
        <fullName evidence="1">Glycosyl transferase family 28 C-terminal domain-containing protein</fullName>
    </recommendedName>
</protein>
<dbReference type="AlphaFoldDB" id="A0A1U7HI61"/>
<dbReference type="Pfam" id="PF04101">
    <property type="entry name" value="Glyco_tran_28_C"/>
    <property type="match status" value="1"/>
</dbReference>
<evidence type="ECO:0000259" key="1">
    <source>
        <dbReference type="Pfam" id="PF04101"/>
    </source>
</evidence>
<dbReference type="InterPro" id="IPR050426">
    <property type="entry name" value="Glycosyltransferase_28"/>
</dbReference>